<keyword evidence="3" id="KW-1185">Reference proteome</keyword>
<evidence type="ECO:0000256" key="1">
    <source>
        <dbReference type="SAM" id="MobiDB-lite"/>
    </source>
</evidence>
<dbReference type="VEuPathDB" id="FungiDB:MFRU_004g00370"/>
<comment type="caution">
    <text evidence="2">The sequence shown here is derived from an EMBL/GenBank/DDBJ whole genome shotgun (WGS) entry which is preliminary data.</text>
</comment>
<protein>
    <submittedName>
        <fullName evidence="2">Uncharacterized protein</fullName>
    </submittedName>
</protein>
<proteinExistence type="predicted"/>
<evidence type="ECO:0000313" key="2">
    <source>
        <dbReference type="EMBL" id="KAA8569181.1"/>
    </source>
</evidence>
<dbReference type="EMBL" id="VICG01000008">
    <property type="protein sequence ID" value="KAA8569181.1"/>
    <property type="molecule type" value="Genomic_DNA"/>
</dbReference>
<reference evidence="2 3" key="1">
    <citation type="submission" date="2019-06" db="EMBL/GenBank/DDBJ databases">
        <title>Genome Sequence of the Brown Rot Fungal Pathogen Monilinia fructicola.</title>
        <authorList>
            <person name="De Miccolis Angelini R.M."/>
            <person name="Landi L."/>
            <person name="Abate D."/>
            <person name="Pollastro S."/>
            <person name="Romanazzi G."/>
            <person name="Faretra F."/>
        </authorList>
    </citation>
    <scope>NUCLEOTIDE SEQUENCE [LARGE SCALE GENOMIC DNA]</scope>
    <source>
        <strain evidence="2 3">Mfrc123</strain>
    </source>
</reference>
<gene>
    <name evidence="2" type="ORF">EYC84_000850</name>
</gene>
<accession>A0A5M9JIR9</accession>
<feature type="compositionally biased region" description="Basic and acidic residues" evidence="1">
    <location>
        <begin position="27"/>
        <end position="58"/>
    </location>
</feature>
<organism evidence="2 3">
    <name type="scientific">Monilinia fructicola</name>
    <name type="common">Brown rot fungus</name>
    <name type="synonym">Ciboria fructicola</name>
    <dbReference type="NCBI Taxonomy" id="38448"/>
    <lineage>
        <taxon>Eukaryota</taxon>
        <taxon>Fungi</taxon>
        <taxon>Dikarya</taxon>
        <taxon>Ascomycota</taxon>
        <taxon>Pezizomycotina</taxon>
        <taxon>Leotiomycetes</taxon>
        <taxon>Helotiales</taxon>
        <taxon>Sclerotiniaceae</taxon>
        <taxon>Monilinia</taxon>
    </lineage>
</organism>
<feature type="region of interest" description="Disordered" evidence="1">
    <location>
        <begin position="23"/>
        <end position="58"/>
    </location>
</feature>
<name>A0A5M9JIR9_MONFR</name>
<dbReference type="AlphaFoldDB" id="A0A5M9JIR9"/>
<dbReference type="Proteomes" id="UP000322873">
    <property type="component" value="Unassembled WGS sequence"/>
</dbReference>
<sequence length="84" mass="9529">MANLKNLPNHTISVVHSTARSIGARSDFGDHDHEHDDEQLEREGSVAPMDEQKLREKEEADRHVAAYVSEQLHRVRSHDSYAGN</sequence>
<evidence type="ECO:0000313" key="3">
    <source>
        <dbReference type="Proteomes" id="UP000322873"/>
    </source>
</evidence>